<dbReference type="PIRSF" id="PIRSF005962">
    <property type="entry name" value="Pept_M20D_amidohydro"/>
    <property type="match status" value="1"/>
</dbReference>
<accession>A0ABS5W0Q0</accession>
<dbReference type="Pfam" id="PF01546">
    <property type="entry name" value="Peptidase_M20"/>
    <property type="match status" value="1"/>
</dbReference>
<dbReference type="Gene3D" id="3.30.70.360">
    <property type="match status" value="1"/>
</dbReference>
<dbReference type="RefSeq" id="WP_214534613.1">
    <property type="nucleotide sequence ID" value="NZ_JAHFVK010000001.1"/>
</dbReference>
<reference evidence="4 5" key="1">
    <citation type="submission" date="2021-05" db="EMBL/GenBank/DDBJ databases">
        <title>Croceibacterium sp. LX-88 genome sequence.</title>
        <authorList>
            <person name="Luo X."/>
        </authorList>
    </citation>
    <scope>NUCLEOTIDE SEQUENCE [LARGE SCALE GENOMIC DNA]</scope>
    <source>
        <strain evidence="4 5">LX-88</strain>
    </source>
</reference>
<comment type="caution">
    <text evidence="4">The sequence shown here is derived from an EMBL/GenBank/DDBJ whole genome shotgun (WGS) entry which is preliminary data.</text>
</comment>
<evidence type="ECO:0000313" key="5">
    <source>
        <dbReference type="Proteomes" id="UP000811255"/>
    </source>
</evidence>
<dbReference type="SUPFAM" id="SSF53187">
    <property type="entry name" value="Zn-dependent exopeptidases"/>
    <property type="match status" value="1"/>
</dbReference>
<dbReference type="NCBIfam" id="TIGR01891">
    <property type="entry name" value="amidohydrolases"/>
    <property type="match status" value="1"/>
</dbReference>
<dbReference type="Gene3D" id="3.40.630.10">
    <property type="entry name" value="Zn peptidases"/>
    <property type="match status" value="1"/>
</dbReference>
<proteinExistence type="predicted"/>
<dbReference type="InterPro" id="IPR011650">
    <property type="entry name" value="Peptidase_M20_dimer"/>
</dbReference>
<dbReference type="SUPFAM" id="SSF55031">
    <property type="entry name" value="Bacterial exopeptidase dimerisation domain"/>
    <property type="match status" value="1"/>
</dbReference>
<evidence type="ECO:0000256" key="1">
    <source>
        <dbReference type="ARBA" id="ARBA00022801"/>
    </source>
</evidence>
<feature type="domain" description="Peptidase M20 dimerisation" evidence="3">
    <location>
        <begin position="226"/>
        <end position="304"/>
    </location>
</feature>
<keyword evidence="5" id="KW-1185">Reference proteome</keyword>
<evidence type="ECO:0000259" key="3">
    <source>
        <dbReference type="Pfam" id="PF07687"/>
    </source>
</evidence>
<gene>
    <name evidence="4" type="ORF">KK137_03305</name>
</gene>
<dbReference type="Proteomes" id="UP000811255">
    <property type="component" value="Unassembled WGS sequence"/>
</dbReference>
<dbReference type="PANTHER" id="PTHR11014:SF63">
    <property type="entry name" value="METALLOPEPTIDASE, PUTATIVE (AFU_ORTHOLOGUE AFUA_6G09600)-RELATED"/>
    <property type="match status" value="1"/>
</dbReference>
<dbReference type="PANTHER" id="PTHR11014">
    <property type="entry name" value="PEPTIDASE M20 FAMILY MEMBER"/>
    <property type="match status" value="1"/>
</dbReference>
<dbReference type="InterPro" id="IPR036264">
    <property type="entry name" value="Bact_exopeptidase_dim_dom"/>
</dbReference>
<dbReference type="EMBL" id="JAHFVK010000001">
    <property type="protein sequence ID" value="MBT2133353.1"/>
    <property type="molecule type" value="Genomic_DNA"/>
</dbReference>
<sequence length="453" mass="47642">MRKAGLWIILGMASALTAAPSAQAQPADLAAARVQLDALLDRSYLELEALYQDIHAHPELAMHETRTAALLANQLRSAGFEVTEGVGGTGVVGVFRNGEGPTILVRTELDGLPMEEKTGLPYASRTKQSFEGVETFTAHSCGHDIHMAWWVGAAKALVAMKDSWRGTLLFIGQPAEESLGGARAMLADGLFERFPKPNFAFAAHVSNEPAGTIYLRSGPAGAASDSYEITFHGRGGHGSMPSATIDPITMGAHFVNDVQTVISREKDAAAFGVLTIGAFQSGTVANIIPDDAVLKVNMRSHSPEVRSLLTEGMTRTAKAVATMARAEEPTINYLGGTAALINDAGMVRQAEAVLKPLYGDQVQLVSPTAPPVSASEDFSEFVSAGVPSLFFGIGGYDPELIAQARADGKPLPVNHSPFFAPRPDPTIRSGVSAIVMAIVGGVGRETAVPGNTQ</sequence>
<dbReference type="InterPro" id="IPR002933">
    <property type="entry name" value="Peptidase_M20"/>
</dbReference>
<evidence type="ECO:0000313" key="4">
    <source>
        <dbReference type="EMBL" id="MBT2133353.1"/>
    </source>
</evidence>
<keyword evidence="2" id="KW-0732">Signal</keyword>
<dbReference type="InterPro" id="IPR017439">
    <property type="entry name" value="Amidohydrolase"/>
</dbReference>
<evidence type="ECO:0000256" key="2">
    <source>
        <dbReference type="SAM" id="SignalP"/>
    </source>
</evidence>
<keyword evidence="1" id="KW-0378">Hydrolase</keyword>
<feature type="chain" id="PRO_5045364318" evidence="2">
    <location>
        <begin position="25"/>
        <end position="453"/>
    </location>
</feature>
<protein>
    <submittedName>
        <fullName evidence="4">Amidohydrolase</fullName>
    </submittedName>
</protein>
<name>A0ABS5W0Q0_9SPHN</name>
<organism evidence="4 5">
    <name type="scientific">Croceibacterium selenioxidans</name>
    <dbReference type="NCBI Taxonomy" id="2838833"/>
    <lineage>
        <taxon>Bacteria</taxon>
        <taxon>Pseudomonadati</taxon>
        <taxon>Pseudomonadota</taxon>
        <taxon>Alphaproteobacteria</taxon>
        <taxon>Sphingomonadales</taxon>
        <taxon>Erythrobacteraceae</taxon>
        <taxon>Croceibacterium</taxon>
    </lineage>
</organism>
<dbReference type="Pfam" id="PF07687">
    <property type="entry name" value="M20_dimer"/>
    <property type="match status" value="1"/>
</dbReference>
<feature type="signal peptide" evidence="2">
    <location>
        <begin position="1"/>
        <end position="24"/>
    </location>
</feature>